<dbReference type="InterPro" id="IPR014782">
    <property type="entry name" value="Peptidase_M1_dom"/>
</dbReference>
<dbReference type="CDD" id="cd09603">
    <property type="entry name" value="M1_APN_like"/>
    <property type="match status" value="1"/>
</dbReference>
<feature type="domain" description="Aminopeptidase N-like N-terminal" evidence="16">
    <location>
        <begin position="49"/>
        <end position="220"/>
    </location>
</feature>
<keyword evidence="14" id="KW-0732">Signal</keyword>
<comment type="catalytic activity">
    <reaction evidence="1">
        <text>Release of an N-terminal amino acid, Xaa-|-Yaa- from a peptide, amide or arylamide. Xaa is preferably Ala, but may be most amino acids including Pro (slow action). When a terminal hydrophobic residue is followed by a prolyl residue, the two may be released as an intact Xaa-Pro dipeptide.</text>
        <dbReference type="EC" id="3.4.11.2"/>
    </reaction>
</comment>
<evidence type="ECO:0000256" key="3">
    <source>
        <dbReference type="ARBA" id="ARBA00010136"/>
    </source>
</evidence>
<dbReference type="GO" id="GO:0016285">
    <property type="term" value="F:alanyl aminopeptidase activity"/>
    <property type="evidence" value="ECO:0007669"/>
    <property type="project" value="UniProtKB-EC"/>
</dbReference>
<dbReference type="SUPFAM" id="SSF63737">
    <property type="entry name" value="Leukotriene A4 hydrolase N-terminal domain"/>
    <property type="match status" value="1"/>
</dbReference>
<comment type="cofactor">
    <cofactor evidence="2">
        <name>Zn(2+)</name>
        <dbReference type="ChEBI" id="CHEBI:29105"/>
    </cofactor>
</comment>
<dbReference type="AlphaFoldDB" id="A0A8J3YNX3"/>
<evidence type="ECO:0000256" key="10">
    <source>
        <dbReference type="ARBA" id="ARBA00023049"/>
    </source>
</evidence>
<evidence type="ECO:0000256" key="9">
    <source>
        <dbReference type="ARBA" id="ARBA00022833"/>
    </source>
</evidence>
<dbReference type="InterPro" id="IPR027268">
    <property type="entry name" value="Peptidase_M4/M1_CTD_sf"/>
</dbReference>
<dbReference type="InterPro" id="IPR042097">
    <property type="entry name" value="Aminopeptidase_N-like_N_sf"/>
</dbReference>
<evidence type="ECO:0000256" key="6">
    <source>
        <dbReference type="ARBA" id="ARBA00022670"/>
    </source>
</evidence>
<dbReference type="InterPro" id="IPR050344">
    <property type="entry name" value="Peptidase_M1_aminopeptidases"/>
</dbReference>
<gene>
    <name evidence="17" type="ORF">Val02_59400</name>
</gene>
<dbReference type="Pfam" id="PF17900">
    <property type="entry name" value="Peptidase_M1_N"/>
    <property type="match status" value="1"/>
</dbReference>
<sequence>MRRAFVAAAATLALVLAGTPAQAVAAAPGAPGIGDPYYQDYGNGGYDVSHYDVRLRYYPDTDRLTGTTTILAKATQGLDRFNLDFLLTVSSIRVNGWAATYERQGDHELVVTPARPILGGQDLTIVVTYQGTPSQVDVNGYTAWTRTPDGALAVNEPEIAWWWFPSNDHPLDKATFDISTLVPNGTEVLSNGIMPRPPVQELAGWTRWSWRSSKPMATYLAFLVIGQYELRTDTAPNGQQVINAYSDRLGAFAEPARASIERTAEVVEWESGVFGPYPFEAQGGVVVPPATLGFALENQTRSVYAAEFFRRGSNPYVVVHENAHQWFGDSVSVNHWKDIWLNEGFASYAEWLWSEYTGEGTAQELFDFYYNVLYPADDPFWDVIIGDPGAANLFDVAVYDRGAMAVHQIRLAIGDDAFFKLLKEWTATKQYGNGTNGQFQELAERISGEDLDGLFNAWLYSAGKPLVVDGGQDGRASQARAASAPAEPVSFQKIKDSHAQAATRGK</sequence>
<keyword evidence="7" id="KW-0479">Metal-binding</keyword>
<feature type="region of interest" description="Disordered" evidence="13">
    <location>
        <begin position="473"/>
        <end position="506"/>
    </location>
</feature>
<comment type="caution">
    <text evidence="17">The sequence shown here is derived from an EMBL/GenBank/DDBJ whole genome shotgun (WGS) entry which is preliminary data.</text>
</comment>
<dbReference type="GO" id="GO:0008270">
    <property type="term" value="F:zinc ion binding"/>
    <property type="evidence" value="ECO:0007669"/>
    <property type="project" value="InterPro"/>
</dbReference>
<dbReference type="SUPFAM" id="SSF55486">
    <property type="entry name" value="Metalloproteases ('zincins'), catalytic domain"/>
    <property type="match status" value="1"/>
</dbReference>
<evidence type="ECO:0000256" key="14">
    <source>
        <dbReference type="SAM" id="SignalP"/>
    </source>
</evidence>
<evidence type="ECO:0000256" key="12">
    <source>
        <dbReference type="ARBA" id="ARBA00031533"/>
    </source>
</evidence>
<dbReference type="PANTHER" id="PTHR11533">
    <property type="entry name" value="PROTEASE M1 ZINC METALLOPROTEASE"/>
    <property type="match status" value="1"/>
</dbReference>
<keyword evidence="6" id="KW-0645">Protease</keyword>
<evidence type="ECO:0000256" key="7">
    <source>
        <dbReference type="ARBA" id="ARBA00022723"/>
    </source>
</evidence>
<dbReference type="GO" id="GO:0006508">
    <property type="term" value="P:proteolysis"/>
    <property type="evidence" value="ECO:0007669"/>
    <property type="project" value="UniProtKB-KW"/>
</dbReference>
<dbReference type="EMBL" id="BOPF01000024">
    <property type="protein sequence ID" value="GIJ49054.1"/>
    <property type="molecule type" value="Genomic_DNA"/>
</dbReference>
<dbReference type="EC" id="3.4.11.2" evidence="4"/>
<feature type="chain" id="PRO_5035268412" description="Aminopeptidase N" evidence="14">
    <location>
        <begin position="24"/>
        <end position="506"/>
    </location>
</feature>
<dbReference type="Gene3D" id="1.10.390.10">
    <property type="entry name" value="Neutral Protease Domain 2"/>
    <property type="match status" value="1"/>
</dbReference>
<dbReference type="PRINTS" id="PR00756">
    <property type="entry name" value="ALADIPTASE"/>
</dbReference>
<keyword evidence="9" id="KW-0862">Zinc</keyword>
<feature type="compositionally biased region" description="Low complexity" evidence="13">
    <location>
        <begin position="475"/>
        <end position="486"/>
    </location>
</feature>
<name>A0A8J3YNX3_9ACTN</name>
<keyword evidence="18" id="KW-1185">Reference proteome</keyword>
<evidence type="ECO:0000259" key="16">
    <source>
        <dbReference type="Pfam" id="PF17900"/>
    </source>
</evidence>
<evidence type="ECO:0000256" key="4">
    <source>
        <dbReference type="ARBA" id="ARBA00012564"/>
    </source>
</evidence>
<dbReference type="PANTHER" id="PTHR11533:SF297">
    <property type="entry name" value="AMINOPEPTIDASE N"/>
    <property type="match status" value="1"/>
</dbReference>
<evidence type="ECO:0000256" key="8">
    <source>
        <dbReference type="ARBA" id="ARBA00022801"/>
    </source>
</evidence>
<dbReference type="Pfam" id="PF01433">
    <property type="entry name" value="Peptidase_M1"/>
    <property type="match status" value="1"/>
</dbReference>
<accession>A0A8J3YNX3</accession>
<evidence type="ECO:0000256" key="11">
    <source>
        <dbReference type="ARBA" id="ARBA00029811"/>
    </source>
</evidence>
<dbReference type="InterPro" id="IPR001930">
    <property type="entry name" value="Peptidase_M1"/>
</dbReference>
<evidence type="ECO:0000259" key="15">
    <source>
        <dbReference type="Pfam" id="PF01433"/>
    </source>
</evidence>
<evidence type="ECO:0000256" key="1">
    <source>
        <dbReference type="ARBA" id="ARBA00000098"/>
    </source>
</evidence>
<feature type="domain" description="Peptidase M1 membrane alanine aminopeptidase" evidence="15">
    <location>
        <begin position="265"/>
        <end position="458"/>
    </location>
</feature>
<dbReference type="InterPro" id="IPR045357">
    <property type="entry name" value="Aminopeptidase_N-like_N"/>
</dbReference>
<evidence type="ECO:0000256" key="5">
    <source>
        <dbReference type="ARBA" id="ARBA00015611"/>
    </source>
</evidence>
<reference evidence="17" key="1">
    <citation type="submission" date="2021-01" db="EMBL/GenBank/DDBJ databases">
        <title>Whole genome shotgun sequence of Virgisporangium aliadipatigenens NBRC 105644.</title>
        <authorList>
            <person name="Komaki H."/>
            <person name="Tamura T."/>
        </authorList>
    </citation>
    <scope>NUCLEOTIDE SEQUENCE</scope>
    <source>
        <strain evidence="17">NBRC 105644</strain>
    </source>
</reference>
<keyword evidence="8" id="KW-0378">Hydrolase</keyword>
<proteinExistence type="inferred from homology"/>
<evidence type="ECO:0000256" key="2">
    <source>
        <dbReference type="ARBA" id="ARBA00001947"/>
    </source>
</evidence>
<evidence type="ECO:0000313" key="18">
    <source>
        <dbReference type="Proteomes" id="UP000619260"/>
    </source>
</evidence>
<dbReference type="RefSeq" id="WP_203902525.1">
    <property type="nucleotide sequence ID" value="NZ_BOPF01000024.1"/>
</dbReference>
<keyword evidence="10" id="KW-0482">Metalloprotease</keyword>
<evidence type="ECO:0000313" key="17">
    <source>
        <dbReference type="EMBL" id="GIJ49054.1"/>
    </source>
</evidence>
<feature type="signal peptide" evidence="14">
    <location>
        <begin position="1"/>
        <end position="23"/>
    </location>
</feature>
<comment type="similarity">
    <text evidence="3">Belongs to the peptidase M1 family.</text>
</comment>
<dbReference type="Gene3D" id="2.60.40.1730">
    <property type="entry name" value="tricorn interacting facor f3 domain"/>
    <property type="match status" value="1"/>
</dbReference>
<organism evidence="17 18">
    <name type="scientific">Virgisporangium aliadipatigenens</name>
    <dbReference type="NCBI Taxonomy" id="741659"/>
    <lineage>
        <taxon>Bacteria</taxon>
        <taxon>Bacillati</taxon>
        <taxon>Actinomycetota</taxon>
        <taxon>Actinomycetes</taxon>
        <taxon>Micromonosporales</taxon>
        <taxon>Micromonosporaceae</taxon>
        <taxon>Virgisporangium</taxon>
    </lineage>
</organism>
<protein>
    <recommendedName>
        <fullName evidence="5">Aminopeptidase N</fullName>
        <ecNumber evidence="4">3.4.11.2</ecNumber>
    </recommendedName>
    <alternativeName>
        <fullName evidence="11">Alanine aminopeptidase</fullName>
    </alternativeName>
    <alternativeName>
        <fullName evidence="12">Lysyl aminopeptidase</fullName>
    </alternativeName>
</protein>
<dbReference type="GO" id="GO:0008237">
    <property type="term" value="F:metallopeptidase activity"/>
    <property type="evidence" value="ECO:0007669"/>
    <property type="project" value="UniProtKB-KW"/>
</dbReference>
<evidence type="ECO:0000256" key="13">
    <source>
        <dbReference type="SAM" id="MobiDB-lite"/>
    </source>
</evidence>
<dbReference type="Proteomes" id="UP000619260">
    <property type="component" value="Unassembled WGS sequence"/>
</dbReference>